<reference evidence="2" key="1">
    <citation type="submission" date="2024-02" db="EMBL/GenBank/DDBJ databases">
        <authorList>
            <consortium name="ELIXIR-Norway"/>
            <consortium name="Elixir Norway"/>
        </authorList>
    </citation>
    <scope>NUCLEOTIDE SEQUENCE</scope>
</reference>
<protein>
    <submittedName>
        <fullName evidence="2">Uncharacterized protein</fullName>
    </submittedName>
</protein>
<proteinExistence type="predicted"/>
<evidence type="ECO:0000313" key="2">
    <source>
        <dbReference type="EMBL" id="CAK9270649.1"/>
    </source>
</evidence>
<feature type="region of interest" description="Disordered" evidence="1">
    <location>
        <begin position="1"/>
        <end position="49"/>
    </location>
</feature>
<evidence type="ECO:0000313" key="3">
    <source>
        <dbReference type="Proteomes" id="UP001497444"/>
    </source>
</evidence>
<gene>
    <name evidence="2" type="ORF">CSSPJE1EN1_LOCUS16127</name>
</gene>
<sequence>MRYAVEKISTRATTSVQTSSRSNSAVGSYGSSKFQKSHQDDFGTTSGLHFGSPGNLCHLDVAPTGRRRVYYREYGGGILPSPGRGESCGPKCPWLVPTPKGVPE</sequence>
<evidence type="ECO:0000256" key="1">
    <source>
        <dbReference type="SAM" id="MobiDB-lite"/>
    </source>
</evidence>
<accession>A0ABP0WUW9</accession>
<feature type="compositionally biased region" description="Polar residues" evidence="1">
    <location>
        <begin position="10"/>
        <end position="34"/>
    </location>
</feature>
<keyword evidence="3" id="KW-1185">Reference proteome</keyword>
<dbReference type="EMBL" id="OZ020098">
    <property type="protein sequence ID" value="CAK9270649.1"/>
    <property type="molecule type" value="Genomic_DNA"/>
</dbReference>
<organism evidence="2 3">
    <name type="scientific">Sphagnum jensenii</name>
    <dbReference type="NCBI Taxonomy" id="128206"/>
    <lineage>
        <taxon>Eukaryota</taxon>
        <taxon>Viridiplantae</taxon>
        <taxon>Streptophyta</taxon>
        <taxon>Embryophyta</taxon>
        <taxon>Bryophyta</taxon>
        <taxon>Sphagnophytina</taxon>
        <taxon>Sphagnopsida</taxon>
        <taxon>Sphagnales</taxon>
        <taxon>Sphagnaceae</taxon>
        <taxon>Sphagnum</taxon>
    </lineage>
</organism>
<dbReference type="Proteomes" id="UP001497444">
    <property type="component" value="Chromosome 3"/>
</dbReference>
<name>A0ABP0WUW9_9BRYO</name>